<keyword evidence="2" id="KW-0808">Transferase</keyword>
<dbReference type="InterPro" id="IPR052564">
    <property type="entry name" value="N-acetyltrans/Recomb-assoc"/>
</dbReference>
<feature type="domain" description="N-acetyltransferase" evidence="1">
    <location>
        <begin position="3"/>
        <end position="153"/>
    </location>
</feature>
<dbReference type="GO" id="GO:0016747">
    <property type="term" value="F:acyltransferase activity, transferring groups other than amino-acyl groups"/>
    <property type="evidence" value="ECO:0007669"/>
    <property type="project" value="InterPro"/>
</dbReference>
<dbReference type="InterPro" id="IPR000182">
    <property type="entry name" value="GNAT_dom"/>
</dbReference>
<dbReference type="AlphaFoldDB" id="A0A413FA05"/>
<dbReference type="PANTHER" id="PTHR43451:SF1">
    <property type="entry name" value="ACETYLTRANSFERASE"/>
    <property type="match status" value="1"/>
</dbReference>
<dbReference type="InterPro" id="IPR016181">
    <property type="entry name" value="Acyl_CoA_acyltransferase"/>
</dbReference>
<gene>
    <name evidence="2" type="ORF">DWV29_21385</name>
</gene>
<dbReference type="SUPFAM" id="SSF55729">
    <property type="entry name" value="Acyl-CoA N-acyltransferases (Nat)"/>
    <property type="match status" value="1"/>
</dbReference>
<proteinExistence type="predicted"/>
<dbReference type="Proteomes" id="UP000283880">
    <property type="component" value="Unassembled WGS sequence"/>
</dbReference>
<dbReference type="OrthoDB" id="424368at2"/>
<dbReference type="PANTHER" id="PTHR43451">
    <property type="entry name" value="ACETYLTRANSFERASE (GNAT) FAMILY PROTEIN"/>
    <property type="match status" value="1"/>
</dbReference>
<organism evidence="2 3">
    <name type="scientific">Enterocloster asparagiformis</name>
    <dbReference type="NCBI Taxonomy" id="333367"/>
    <lineage>
        <taxon>Bacteria</taxon>
        <taxon>Bacillati</taxon>
        <taxon>Bacillota</taxon>
        <taxon>Clostridia</taxon>
        <taxon>Lachnospirales</taxon>
        <taxon>Lachnospiraceae</taxon>
        <taxon>Enterocloster</taxon>
    </lineage>
</organism>
<name>A0A413FA05_9FIRM</name>
<evidence type="ECO:0000259" key="1">
    <source>
        <dbReference type="PROSITE" id="PS51186"/>
    </source>
</evidence>
<comment type="caution">
    <text evidence="2">The sequence shown here is derived from an EMBL/GenBank/DDBJ whole genome shotgun (WGS) entry which is preliminary data.</text>
</comment>
<dbReference type="PROSITE" id="PS51186">
    <property type="entry name" value="GNAT"/>
    <property type="match status" value="1"/>
</dbReference>
<dbReference type="EMBL" id="QSBM01000019">
    <property type="protein sequence ID" value="RGX25452.1"/>
    <property type="molecule type" value="Genomic_DNA"/>
</dbReference>
<evidence type="ECO:0000313" key="2">
    <source>
        <dbReference type="EMBL" id="RGX25452.1"/>
    </source>
</evidence>
<dbReference type="Gene3D" id="3.40.630.30">
    <property type="match status" value="1"/>
</dbReference>
<sequence>MDVELREYRPEDCREMGELFLDTVRTVNRRDYTEEETKAWAPGLPDLERWNRSFLDHYTLVAWECGRIAGFGDIDRTGYLDRLYVGRDFQGRGIATAICGRLEEHFPVERVTVCASITARPFFEGRGYRVLQAQKVLRRGVYLTNFVMEKRFGESG</sequence>
<accession>A0A413FA05</accession>
<dbReference type="RefSeq" id="WP_007715674.1">
    <property type="nucleotide sequence ID" value="NZ_BAABXR010000002.1"/>
</dbReference>
<dbReference type="CDD" id="cd04301">
    <property type="entry name" value="NAT_SF"/>
    <property type="match status" value="1"/>
</dbReference>
<evidence type="ECO:0000313" key="3">
    <source>
        <dbReference type="Proteomes" id="UP000283880"/>
    </source>
</evidence>
<protein>
    <submittedName>
        <fullName evidence="2">GNAT family N-acetyltransferase</fullName>
    </submittedName>
</protein>
<reference evidence="2 3" key="1">
    <citation type="submission" date="2018-08" db="EMBL/GenBank/DDBJ databases">
        <title>A genome reference for cultivated species of the human gut microbiota.</title>
        <authorList>
            <person name="Zou Y."/>
            <person name="Xue W."/>
            <person name="Luo G."/>
        </authorList>
    </citation>
    <scope>NUCLEOTIDE SEQUENCE [LARGE SCALE GENOMIC DNA]</scope>
    <source>
        <strain evidence="2 3">AF04-15</strain>
    </source>
</reference>
<dbReference type="Pfam" id="PF13673">
    <property type="entry name" value="Acetyltransf_10"/>
    <property type="match status" value="1"/>
</dbReference>